<dbReference type="KEGG" id="sutt:SUTMEG_13020"/>
<dbReference type="InterPro" id="IPR003680">
    <property type="entry name" value="Flavodoxin_fold"/>
</dbReference>
<evidence type="ECO:0000313" key="7">
    <source>
        <dbReference type="Proteomes" id="UP000271003"/>
    </source>
</evidence>
<dbReference type="InterPro" id="IPR052397">
    <property type="entry name" value="NADPH-QR_MdaB"/>
</dbReference>
<dbReference type="Pfam" id="PF02525">
    <property type="entry name" value="Flavodoxin_2"/>
    <property type="match status" value="1"/>
</dbReference>
<dbReference type="EMBL" id="AP018786">
    <property type="protein sequence ID" value="BBF23411.1"/>
    <property type="molecule type" value="Genomic_DNA"/>
</dbReference>
<accession>A0A2Z6IA71</accession>
<comment type="similarity">
    <text evidence="4">Belongs to the oxidoreductase MdaB family.</text>
</comment>
<dbReference type="OrthoDB" id="9798454at2"/>
<evidence type="ECO:0000256" key="3">
    <source>
        <dbReference type="ARBA" id="ARBA00022827"/>
    </source>
</evidence>
<comment type="cofactor">
    <cofactor evidence="1">
        <name>FAD</name>
        <dbReference type="ChEBI" id="CHEBI:57692"/>
    </cofactor>
</comment>
<evidence type="ECO:0000256" key="1">
    <source>
        <dbReference type="ARBA" id="ARBA00001974"/>
    </source>
</evidence>
<dbReference type="RefSeq" id="WP_120177024.1">
    <property type="nucleotide sequence ID" value="NZ_AP018786.1"/>
</dbReference>
<sequence>MTRHALFIDAGCTFGHSQGGLSHAFVDLGRRTLESLGWTTDVTRIDDGWVVEDEVRKILAARLIVIQTPGWWMSTPWKLKKYQDEVFVMPELCGGDGRSRHDPSKLYGSGGFLTDKHYLLSSTWNAPLEAFEDPKQFFGGVSIDGVFLPLHRTMAFLGLKALPSFMANDVIKNPQIDADMKRFVAHLEGAVKDL</sequence>
<proteinExistence type="inferred from homology"/>
<organism evidence="6 7">
    <name type="scientific">Sutterella megalosphaeroides</name>
    <dbReference type="NCBI Taxonomy" id="2494234"/>
    <lineage>
        <taxon>Bacteria</taxon>
        <taxon>Pseudomonadati</taxon>
        <taxon>Pseudomonadota</taxon>
        <taxon>Betaproteobacteria</taxon>
        <taxon>Burkholderiales</taxon>
        <taxon>Sutterellaceae</taxon>
        <taxon>Sutterella</taxon>
    </lineage>
</organism>
<feature type="domain" description="Flavodoxin-like fold" evidence="5">
    <location>
        <begin position="50"/>
        <end position="186"/>
    </location>
</feature>
<dbReference type="Gene3D" id="3.40.50.360">
    <property type="match status" value="1"/>
</dbReference>
<dbReference type="PANTHER" id="PTHR46305">
    <property type="match status" value="1"/>
</dbReference>
<gene>
    <name evidence="6" type="primary">mdaB</name>
    <name evidence="6" type="ORF">SUTMEG_13020</name>
</gene>
<keyword evidence="7" id="KW-1185">Reference proteome</keyword>
<dbReference type="InterPro" id="IPR029039">
    <property type="entry name" value="Flavoprotein-like_sf"/>
</dbReference>
<evidence type="ECO:0000313" key="6">
    <source>
        <dbReference type="EMBL" id="BBF23411.1"/>
    </source>
</evidence>
<dbReference type="AlphaFoldDB" id="A0A2Z6IA71"/>
<evidence type="ECO:0000256" key="4">
    <source>
        <dbReference type="ARBA" id="ARBA00037981"/>
    </source>
</evidence>
<name>A0A2Z6IA71_9BURK</name>
<evidence type="ECO:0000256" key="2">
    <source>
        <dbReference type="ARBA" id="ARBA00022630"/>
    </source>
</evidence>
<dbReference type="SUPFAM" id="SSF52218">
    <property type="entry name" value="Flavoproteins"/>
    <property type="match status" value="1"/>
</dbReference>
<protein>
    <submittedName>
        <fullName evidence="6">NADPH quinone reductase MdaB</fullName>
    </submittedName>
</protein>
<evidence type="ECO:0000259" key="5">
    <source>
        <dbReference type="Pfam" id="PF02525"/>
    </source>
</evidence>
<keyword evidence="3" id="KW-0274">FAD</keyword>
<dbReference type="PANTHER" id="PTHR46305:SF3">
    <property type="entry name" value="NADPH:QUINONE OXIDOREDUCTASE MDAB"/>
    <property type="match status" value="1"/>
</dbReference>
<reference evidence="6 7" key="1">
    <citation type="journal article" date="2018" name="Int. J. Syst. Evol. Microbiol.">
        <title>Mesosutterella multiformis gen. nov., sp. nov., a member of the family Sutterellaceae and Sutterella megalosphaeroides sp. nov., isolated from human faeces.</title>
        <authorList>
            <person name="Sakamoto M."/>
            <person name="Ikeyama N."/>
            <person name="Kunihiro T."/>
            <person name="Iino T."/>
            <person name="Yuki M."/>
            <person name="Ohkuma M."/>
        </authorList>
    </citation>
    <scope>NUCLEOTIDE SEQUENCE [LARGE SCALE GENOMIC DNA]</scope>
    <source>
        <strain evidence="6 7">6FBBBH3</strain>
    </source>
</reference>
<keyword evidence="2" id="KW-0285">Flavoprotein</keyword>
<dbReference type="Proteomes" id="UP000271003">
    <property type="component" value="Chromosome"/>
</dbReference>